<evidence type="ECO:0000313" key="3">
    <source>
        <dbReference type="EnsemblMetazoa" id="XP_030838413"/>
    </source>
</evidence>
<reference evidence="3" key="2">
    <citation type="submission" date="2021-01" db="UniProtKB">
        <authorList>
            <consortium name="EnsemblMetazoa"/>
        </authorList>
    </citation>
    <scope>IDENTIFICATION</scope>
</reference>
<dbReference type="InterPro" id="IPR001054">
    <property type="entry name" value="A/G_cyclase"/>
</dbReference>
<evidence type="ECO:0000259" key="2">
    <source>
        <dbReference type="Pfam" id="PF00211"/>
    </source>
</evidence>
<dbReference type="KEGG" id="spu:115922836"/>
<sequence length="153" mass="15265">MVVFVDRCGGIGGGGGGGGGDGGIGGGGIGGSGGCGGGGGSDGGIVGGGIGGSGGCGGGGAGQIHVSHETYMGLLEWGGYSFVKRGKIDIRGKGTMYTYWLTGRDDFDILGLDVSARDHMGIHEHRYAHMYDQMYKGRVQFAGKNLSESPTNL</sequence>
<feature type="domain" description="Guanylate cyclase" evidence="2">
    <location>
        <begin position="59"/>
        <end position="102"/>
    </location>
</feature>
<reference evidence="4" key="1">
    <citation type="submission" date="2015-02" db="EMBL/GenBank/DDBJ databases">
        <title>Genome sequencing for Strongylocentrotus purpuratus.</title>
        <authorList>
            <person name="Murali S."/>
            <person name="Liu Y."/>
            <person name="Vee V."/>
            <person name="English A."/>
            <person name="Wang M."/>
            <person name="Skinner E."/>
            <person name="Han Y."/>
            <person name="Muzny D.M."/>
            <person name="Worley K.C."/>
            <person name="Gibbs R.A."/>
        </authorList>
    </citation>
    <scope>NUCLEOTIDE SEQUENCE</scope>
</reference>
<dbReference type="PROSITE" id="PS51257">
    <property type="entry name" value="PROKAR_LIPOPROTEIN"/>
    <property type="match status" value="1"/>
</dbReference>
<dbReference type="OrthoDB" id="1890790at2759"/>
<dbReference type="GO" id="GO:0009190">
    <property type="term" value="P:cyclic nucleotide biosynthetic process"/>
    <property type="evidence" value="ECO:0007669"/>
    <property type="project" value="InterPro"/>
</dbReference>
<evidence type="ECO:0000313" key="4">
    <source>
        <dbReference type="Proteomes" id="UP000007110"/>
    </source>
</evidence>
<dbReference type="EnsemblMetazoa" id="XM_030982553">
    <property type="protein sequence ID" value="XP_030838413"/>
    <property type="gene ID" value="LOC115922836"/>
</dbReference>
<dbReference type="SUPFAM" id="SSF55073">
    <property type="entry name" value="Nucleotide cyclase"/>
    <property type="match status" value="1"/>
</dbReference>
<dbReference type="OMA" id="GIHEHRY"/>
<proteinExistence type="predicted"/>
<name>A0A7M7NLM1_STRPU</name>
<dbReference type="Pfam" id="PF00211">
    <property type="entry name" value="Guanylate_cyc"/>
    <property type="match status" value="1"/>
</dbReference>
<dbReference type="GO" id="GO:0035556">
    <property type="term" value="P:intracellular signal transduction"/>
    <property type="evidence" value="ECO:0007669"/>
    <property type="project" value="InterPro"/>
</dbReference>
<keyword evidence="1" id="KW-0456">Lyase</keyword>
<organism evidence="3 4">
    <name type="scientific">Strongylocentrotus purpuratus</name>
    <name type="common">Purple sea urchin</name>
    <dbReference type="NCBI Taxonomy" id="7668"/>
    <lineage>
        <taxon>Eukaryota</taxon>
        <taxon>Metazoa</taxon>
        <taxon>Echinodermata</taxon>
        <taxon>Eleutherozoa</taxon>
        <taxon>Echinozoa</taxon>
        <taxon>Echinoidea</taxon>
        <taxon>Euechinoidea</taxon>
        <taxon>Echinacea</taxon>
        <taxon>Camarodonta</taxon>
        <taxon>Echinidea</taxon>
        <taxon>Strongylocentrotidae</taxon>
        <taxon>Strongylocentrotus</taxon>
    </lineage>
</organism>
<keyword evidence="4" id="KW-1185">Reference proteome</keyword>
<dbReference type="InParanoid" id="A0A7M7NLM1"/>
<protein>
    <recommendedName>
        <fullName evidence="2">Guanylate cyclase domain-containing protein</fullName>
    </recommendedName>
</protein>
<dbReference type="GO" id="GO:0016829">
    <property type="term" value="F:lyase activity"/>
    <property type="evidence" value="ECO:0007669"/>
    <property type="project" value="UniProtKB-KW"/>
</dbReference>
<accession>A0A7M7NLM1</accession>
<dbReference type="RefSeq" id="XP_030838413.1">
    <property type="nucleotide sequence ID" value="XM_030982553.1"/>
</dbReference>
<dbReference type="AlphaFoldDB" id="A0A7M7NLM1"/>
<dbReference type="GeneID" id="115922836"/>
<dbReference type="Proteomes" id="UP000007110">
    <property type="component" value="Unassembled WGS sequence"/>
</dbReference>
<dbReference type="InterPro" id="IPR029787">
    <property type="entry name" value="Nucleotide_cyclase"/>
</dbReference>
<evidence type="ECO:0000256" key="1">
    <source>
        <dbReference type="ARBA" id="ARBA00023239"/>
    </source>
</evidence>
<dbReference type="Gene3D" id="3.30.70.1230">
    <property type="entry name" value="Nucleotide cyclase"/>
    <property type="match status" value="1"/>
</dbReference>